<dbReference type="Gene3D" id="3.60.20.10">
    <property type="entry name" value="Glutamine Phosphoribosylpyrophosphate, subunit 1, domain 1"/>
    <property type="match status" value="1"/>
</dbReference>
<dbReference type="PROSITE" id="PS51464">
    <property type="entry name" value="SIS"/>
    <property type="match status" value="1"/>
</dbReference>
<dbReference type="InterPro" id="IPR035466">
    <property type="entry name" value="GlmS/AgaS_SIS"/>
</dbReference>
<dbReference type="SUPFAM" id="SSF56235">
    <property type="entry name" value="N-terminal nucleophile aminohydrolases (Ntn hydrolases)"/>
    <property type="match status" value="1"/>
</dbReference>
<evidence type="ECO:0000256" key="5">
    <source>
        <dbReference type="ARBA" id="ARBA00022737"/>
    </source>
</evidence>
<feature type="domain" description="Glutamine amidotransferase type-2" evidence="7">
    <location>
        <begin position="139"/>
        <end position="440"/>
    </location>
</feature>
<comment type="catalytic activity">
    <reaction evidence="1">
        <text>D-fructose 6-phosphate + L-glutamine = D-glucosamine 6-phosphate + L-glutamate</text>
        <dbReference type="Rhea" id="RHEA:13237"/>
        <dbReference type="ChEBI" id="CHEBI:29985"/>
        <dbReference type="ChEBI" id="CHEBI:58359"/>
        <dbReference type="ChEBI" id="CHEBI:58725"/>
        <dbReference type="ChEBI" id="CHEBI:61527"/>
        <dbReference type="EC" id="2.6.1.16"/>
    </reaction>
</comment>
<dbReference type="InterPro" id="IPR046348">
    <property type="entry name" value="SIS_dom_sf"/>
</dbReference>
<evidence type="ECO:0000259" key="7">
    <source>
        <dbReference type="PROSITE" id="PS51278"/>
    </source>
</evidence>
<dbReference type="EMBL" id="CAEZUO010000029">
    <property type="protein sequence ID" value="CAB4603626.1"/>
    <property type="molecule type" value="Genomic_DNA"/>
</dbReference>
<dbReference type="PROSITE" id="PS51278">
    <property type="entry name" value="GATASE_TYPE_2"/>
    <property type="match status" value="1"/>
</dbReference>
<dbReference type="GO" id="GO:0004360">
    <property type="term" value="F:glutamine-fructose-6-phosphate transaminase (isomerizing) activity"/>
    <property type="evidence" value="ECO:0007669"/>
    <property type="project" value="UniProtKB-EC"/>
</dbReference>
<evidence type="ECO:0000256" key="3">
    <source>
        <dbReference type="ARBA" id="ARBA00022576"/>
    </source>
</evidence>
<dbReference type="AlphaFoldDB" id="A0A6J6GR63"/>
<dbReference type="CDD" id="cd05008">
    <property type="entry name" value="SIS_GlmS_GlmD_1"/>
    <property type="match status" value="1"/>
</dbReference>
<gene>
    <name evidence="9" type="ORF">UFOPK1827_00807</name>
</gene>
<name>A0A6J6GR63_9ZZZZ</name>
<dbReference type="PANTHER" id="PTHR10937">
    <property type="entry name" value="GLUCOSAMINE--FRUCTOSE-6-PHOSPHATE AMINOTRANSFERASE, ISOMERIZING"/>
    <property type="match status" value="1"/>
</dbReference>
<dbReference type="EC" id="2.6.1.16" evidence="2"/>
<evidence type="ECO:0000256" key="2">
    <source>
        <dbReference type="ARBA" id="ARBA00012916"/>
    </source>
</evidence>
<evidence type="ECO:0000256" key="6">
    <source>
        <dbReference type="ARBA" id="ARBA00022962"/>
    </source>
</evidence>
<keyword evidence="6" id="KW-0315">Glutamine amidotransferase</keyword>
<organism evidence="9">
    <name type="scientific">freshwater metagenome</name>
    <dbReference type="NCBI Taxonomy" id="449393"/>
    <lineage>
        <taxon>unclassified sequences</taxon>
        <taxon>metagenomes</taxon>
        <taxon>ecological metagenomes</taxon>
    </lineage>
</organism>
<dbReference type="PANTHER" id="PTHR10937:SF0">
    <property type="entry name" value="GLUTAMINE--FRUCTOSE-6-PHOSPHATE TRANSAMINASE (ISOMERIZING)"/>
    <property type="match status" value="1"/>
</dbReference>
<keyword evidence="4" id="KW-0808">Transferase</keyword>
<keyword evidence="3" id="KW-0032">Aminotransferase</keyword>
<dbReference type="GO" id="GO:0097367">
    <property type="term" value="F:carbohydrate derivative binding"/>
    <property type="evidence" value="ECO:0007669"/>
    <property type="project" value="InterPro"/>
</dbReference>
<dbReference type="InterPro" id="IPR001347">
    <property type="entry name" value="SIS_dom"/>
</dbReference>
<dbReference type="InterPro" id="IPR017932">
    <property type="entry name" value="GATase_2_dom"/>
</dbReference>
<protein>
    <recommendedName>
        <fullName evidence="2">glutamine--fructose-6-phosphate transaminase (isomerizing)</fullName>
        <ecNumber evidence="2">2.6.1.16</ecNumber>
    </recommendedName>
</protein>
<dbReference type="Pfam" id="PF13522">
    <property type="entry name" value="GATase_6"/>
    <property type="match status" value="1"/>
</dbReference>
<dbReference type="GO" id="GO:0006002">
    <property type="term" value="P:fructose 6-phosphate metabolic process"/>
    <property type="evidence" value="ECO:0007669"/>
    <property type="project" value="TreeGrafter"/>
</dbReference>
<reference evidence="9" key="1">
    <citation type="submission" date="2020-05" db="EMBL/GenBank/DDBJ databases">
        <authorList>
            <person name="Chiriac C."/>
            <person name="Salcher M."/>
            <person name="Ghai R."/>
            <person name="Kavagutti S V."/>
        </authorList>
    </citation>
    <scope>NUCLEOTIDE SEQUENCE</scope>
</reference>
<evidence type="ECO:0000259" key="8">
    <source>
        <dbReference type="PROSITE" id="PS51464"/>
    </source>
</evidence>
<evidence type="ECO:0000313" key="9">
    <source>
        <dbReference type="EMBL" id="CAB4603626.1"/>
    </source>
</evidence>
<keyword evidence="5" id="KW-0677">Repeat</keyword>
<feature type="domain" description="SIS" evidence="8">
    <location>
        <begin position="523"/>
        <end position="670"/>
    </location>
</feature>
<evidence type="ECO:0000256" key="4">
    <source>
        <dbReference type="ARBA" id="ARBA00022679"/>
    </source>
</evidence>
<dbReference type="GO" id="GO:0006487">
    <property type="term" value="P:protein N-linked glycosylation"/>
    <property type="evidence" value="ECO:0007669"/>
    <property type="project" value="TreeGrafter"/>
</dbReference>
<dbReference type="Gene3D" id="3.40.50.10490">
    <property type="entry name" value="Glucose-6-phosphate isomerase like protein, domain 1"/>
    <property type="match status" value="2"/>
</dbReference>
<dbReference type="Pfam" id="PF01380">
    <property type="entry name" value="SIS"/>
    <property type="match status" value="1"/>
</dbReference>
<proteinExistence type="predicted"/>
<sequence length="1157" mass="122426">MCGIIAVVRRPSLRQPPGSAEVCDRLEAASQLLAGVIASKTVVVAPVADAATAVADADRLLRGVAGVRALLEVSGLRIATTNLIEGLAHQIEELERHLDSDARGAHALAGRELERLNAAVVALKDAVWAVQRDRLRAADGVTGLLDGVGSVGEAFLPAAVAVALSIHQALSALDRLEVRGRDSAGLHLLVRNHGLDLSSPALRAVIADRAADSLFGSMAVRTPEGHLSFVYKAAAEIGELGDNTRALRAAIISDPLLRHALGSPDVEAVVLGHTRWASVGIISQPNAHPLNSEEIDEVGGAYVTAVLNGDVDNFADLKAAQSLHIADEITTDAKVIPTLTSRAMADGTGVLDAFRSTVNELEGSVAIAASAADAADSLLLALRGSGQALYIGLAEDSFIVASEPYGVVEETASYLRLDGDIPVDPTNPASSGQVVRLAGAQAGDREGIERWAYDGTAVPVRADDLADAQITTRDIDRGDSPHFLLKEIGEAPASFRKTLRGKLVEIDGHSDVLLGDEVLSPELRASLADGSIRRILAIGQGTAAVAARALLEGLAAFAPTSPVTVEAILATELSGFHLAESMADTLVVAVSQSGTTTDTNRTVDLVRARGAHVVAIVNRRNSDLTDRADGVLYTSDGRDVEMSVASTKAFYAQIAACFLLAAALADAIGVTSTERTAVLDGLRLIPEAMERTFALRDDIEAAAQRVAPSRRYWAIVGNGANRIAAEEVRIKLSELCYKAIACDGTEDKKHIDLSSEPMILVCAAGLQGSTADDVAKEVAIYRAHKAAPVVIATQGEERFSAALQVIAVPEVHPRLAFILSAMVGHLFGYEAALAIDAQARPLREARAAIDSAVAAGLPGDGESLLEGLRPALTMLASRYFDGLRNGEYNGHLEASSAVRLATVWRFALGSVPLESYQVEYGKVGTPAVVLEDLVAALTAAIDELTRPVDAIKHQAKTVTVGISRSDETLMQVPLVKEVLSTGVSRDRLTYSTLRTLSALEPLVDEVLGYTRYAIEGHVDAAGRDEARVVIVDRGGLARDLQSRTTDDPQLRGTKRLVAVEHTVLVAKGRSDGRTVIIVPEIKDGETTGLSLLHVRLRDDLALPALRSVLQGYRNRYAAIKHAVTETEPIFRDDLLTDVSVIELMTEPVNSLAEHWRS</sequence>
<dbReference type="SUPFAM" id="SSF53697">
    <property type="entry name" value="SIS domain"/>
    <property type="match status" value="1"/>
</dbReference>
<accession>A0A6J6GR63</accession>
<dbReference type="GO" id="GO:0006047">
    <property type="term" value="P:UDP-N-acetylglucosamine metabolic process"/>
    <property type="evidence" value="ECO:0007669"/>
    <property type="project" value="TreeGrafter"/>
</dbReference>
<evidence type="ECO:0000256" key="1">
    <source>
        <dbReference type="ARBA" id="ARBA00001031"/>
    </source>
</evidence>
<dbReference type="InterPro" id="IPR029055">
    <property type="entry name" value="Ntn_hydrolases_N"/>
</dbReference>